<feature type="region of interest" description="Disordered" evidence="1">
    <location>
        <begin position="25"/>
        <end position="57"/>
    </location>
</feature>
<dbReference type="Proteomes" id="UP000095751">
    <property type="component" value="Unassembled WGS sequence"/>
</dbReference>
<evidence type="ECO:0000256" key="1">
    <source>
        <dbReference type="SAM" id="MobiDB-lite"/>
    </source>
</evidence>
<reference evidence="2 3" key="1">
    <citation type="submission" date="2016-09" db="EMBL/GenBank/DDBJ databases">
        <title>Extensive genetic diversity and differential bi-allelic expression allows diatom success in the polar Southern Ocean.</title>
        <authorList>
            <consortium name="DOE Joint Genome Institute"/>
            <person name="Mock T."/>
            <person name="Otillar R.P."/>
            <person name="Strauss J."/>
            <person name="Dupont C."/>
            <person name="Frickenhaus S."/>
            <person name="Maumus F."/>
            <person name="Mcmullan M."/>
            <person name="Sanges R."/>
            <person name="Schmutz J."/>
            <person name="Toseland A."/>
            <person name="Valas R."/>
            <person name="Veluchamy A."/>
            <person name="Ward B.J."/>
            <person name="Allen A."/>
            <person name="Barry K."/>
            <person name="Falciatore A."/>
            <person name="Ferrante M."/>
            <person name="Fortunato A.E."/>
            <person name="Gloeckner G."/>
            <person name="Gruber A."/>
            <person name="Hipkin R."/>
            <person name="Janech M."/>
            <person name="Kroth P."/>
            <person name="Leese F."/>
            <person name="Lindquist E."/>
            <person name="Lyon B.R."/>
            <person name="Martin J."/>
            <person name="Mayer C."/>
            <person name="Parker M."/>
            <person name="Quesneville H."/>
            <person name="Raymond J."/>
            <person name="Uhlig C."/>
            <person name="Valentin K.U."/>
            <person name="Worden A.Z."/>
            <person name="Armbrust E.V."/>
            <person name="Bowler C."/>
            <person name="Green B."/>
            <person name="Moulton V."/>
            <person name="Van Oosterhout C."/>
            <person name="Grigoriev I."/>
        </authorList>
    </citation>
    <scope>NUCLEOTIDE SEQUENCE [LARGE SCALE GENOMIC DNA]</scope>
    <source>
        <strain evidence="2 3">CCMP1102</strain>
    </source>
</reference>
<evidence type="ECO:0000313" key="3">
    <source>
        <dbReference type="Proteomes" id="UP000095751"/>
    </source>
</evidence>
<sequence>MPRKRIEILIDRLLSLNGVDVDGNCDPSKISNSDVHDSNKNDTGGTQRHSSTIPQSRPRFKVVDRYTDATYWIISERVSDLASVAKATNDNATKETLGEFLDTNEVTCVKPSWLDSLFSSSSSSSSSMLPPPSAKDRWYGYVPKRKQQRQDNTKRQRVCKDKEQQPIRNLKISECFLKLSKIYEQTPCLQEDDMKARQYHLIAGRLQNIDLDIQYDASIRQLREIPFV</sequence>
<accession>A0A1E7FD91</accession>
<proteinExistence type="predicted"/>
<feature type="region of interest" description="Disordered" evidence="1">
    <location>
        <begin position="120"/>
        <end position="162"/>
    </location>
</feature>
<keyword evidence="3" id="KW-1185">Reference proteome</keyword>
<gene>
    <name evidence="2" type="ORF">FRACYDRAFT_269483</name>
</gene>
<dbReference type="EMBL" id="KV784359">
    <property type="protein sequence ID" value="OEU15783.1"/>
    <property type="molecule type" value="Genomic_DNA"/>
</dbReference>
<feature type="non-terminal residue" evidence="2">
    <location>
        <position position="228"/>
    </location>
</feature>
<name>A0A1E7FD91_9STRA</name>
<protein>
    <submittedName>
        <fullName evidence="2">Uncharacterized protein</fullName>
    </submittedName>
</protein>
<dbReference type="InParanoid" id="A0A1E7FD91"/>
<feature type="compositionally biased region" description="Polar residues" evidence="1">
    <location>
        <begin position="41"/>
        <end position="55"/>
    </location>
</feature>
<dbReference type="KEGG" id="fcy:FRACYDRAFT_269483"/>
<dbReference type="AlphaFoldDB" id="A0A1E7FD91"/>
<evidence type="ECO:0000313" key="2">
    <source>
        <dbReference type="EMBL" id="OEU15783.1"/>
    </source>
</evidence>
<organism evidence="2 3">
    <name type="scientific">Fragilariopsis cylindrus CCMP1102</name>
    <dbReference type="NCBI Taxonomy" id="635003"/>
    <lineage>
        <taxon>Eukaryota</taxon>
        <taxon>Sar</taxon>
        <taxon>Stramenopiles</taxon>
        <taxon>Ochrophyta</taxon>
        <taxon>Bacillariophyta</taxon>
        <taxon>Bacillariophyceae</taxon>
        <taxon>Bacillariophycidae</taxon>
        <taxon>Bacillariales</taxon>
        <taxon>Bacillariaceae</taxon>
        <taxon>Fragilariopsis</taxon>
    </lineage>
</organism>
<feature type="compositionally biased region" description="Basic and acidic residues" evidence="1">
    <location>
        <begin position="148"/>
        <end position="162"/>
    </location>
</feature>